<dbReference type="PROSITE" id="PS50894">
    <property type="entry name" value="HPT"/>
    <property type="match status" value="1"/>
</dbReference>
<evidence type="ECO:0000259" key="3">
    <source>
        <dbReference type="PROSITE" id="PS50894"/>
    </source>
</evidence>
<dbReference type="InterPro" id="IPR008207">
    <property type="entry name" value="Sig_transdc_His_kin_Hpt_dom"/>
</dbReference>
<reference evidence="4" key="1">
    <citation type="submission" date="2020-08" db="EMBL/GenBank/DDBJ databases">
        <title>Ramlibacter sp. USB13 16S ribosomal RNA gene genome sequencing and assembly.</title>
        <authorList>
            <person name="Kang M."/>
        </authorList>
    </citation>
    <scope>NUCLEOTIDE SEQUENCE</scope>
    <source>
        <strain evidence="4">USB13</strain>
    </source>
</reference>
<keyword evidence="1" id="KW-0902">Two-component regulatory system</keyword>
<feature type="domain" description="HPt" evidence="3">
    <location>
        <begin position="17"/>
        <end position="111"/>
    </location>
</feature>
<dbReference type="EMBL" id="JACORT010000001">
    <property type="protein sequence ID" value="MBC5782241.1"/>
    <property type="molecule type" value="Genomic_DNA"/>
</dbReference>
<proteinExistence type="predicted"/>
<gene>
    <name evidence="4" type="ORF">H8N03_04745</name>
</gene>
<dbReference type="GO" id="GO:0000160">
    <property type="term" value="P:phosphorelay signal transduction system"/>
    <property type="evidence" value="ECO:0007669"/>
    <property type="project" value="UniProtKB-KW"/>
</dbReference>
<evidence type="ECO:0000256" key="2">
    <source>
        <dbReference type="PROSITE-ProRule" id="PRU00110"/>
    </source>
</evidence>
<dbReference type="Pfam" id="PF01627">
    <property type="entry name" value="Hpt"/>
    <property type="match status" value="1"/>
</dbReference>
<keyword evidence="5" id="KW-1185">Reference proteome</keyword>
<dbReference type="RefSeq" id="WP_187074948.1">
    <property type="nucleotide sequence ID" value="NZ_JACORT010000001.1"/>
</dbReference>
<keyword evidence="2" id="KW-0597">Phosphoprotein</keyword>
<dbReference type="InterPro" id="IPR036641">
    <property type="entry name" value="HPT_dom_sf"/>
</dbReference>
<dbReference type="GO" id="GO:0004672">
    <property type="term" value="F:protein kinase activity"/>
    <property type="evidence" value="ECO:0007669"/>
    <property type="project" value="UniProtKB-ARBA"/>
</dbReference>
<organism evidence="4 5">
    <name type="scientific">Ramlibacter cellulosilyticus</name>
    <dbReference type="NCBI Taxonomy" id="2764187"/>
    <lineage>
        <taxon>Bacteria</taxon>
        <taxon>Pseudomonadati</taxon>
        <taxon>Pseudomonadota</taxon>
        <taxon>Betaproteobacteria</taxon>
        <taxon>Burkholderiales</taxon>
        <taxon>Comamonadaceae</taxon>
        <taxon>Ramlibacter</taxon>
    </lineage>
</organism>
<evidence type="ECO:0000313" key="4">
    <source>
        <dbReference type="EMBL" id="MBC5782241.1"/>
    </source>
</evidence>
<evidence type="ECO:0000256" key="1">
    <source>
        <dbReference type="ARBA" id="ARBA00023012"/>
    </source>
</evidence>
<dbReference type="CDD" id="cd00088">
    <property type="entry name" value="HPT"/>
    <property type="match status" value="1"/>
</dbReference>
<dbReference type="SUPFAM" id="SSF47226">
    <property type="entry name" value="Histidine-containing phosphotransfer domain, HPT domain"/>
    <property type="match status" value="1"/>
</dbReference>
<name>A0A923MP14_9BURK</name>
<protein>
    <submittedName>
        <fullName evidence="4">Hpt domain-containing protein</fullName>
    </submittedName>
</protein>
<dbReference type="Proteomes" id="UP000608513">
    <property type="component" value="Unassembled WGS sequence"/>
</dbReference>
<dbReference type="Gene3D" id="1.20.120.160">
    <property type="entry name" value="HPT domain"/>
    <property type="match status" value="1"/>
</dbReference>
<accession>A0A923MP14</accession>
<sequence length="111" mass="12210">MTSAPTHGDFEAALDLFRTQFAEQLPVRLAEAQSALQAWREEPASEERLRILHRVLHRLAGSAGTFGMPRFGEACRAIEQGLDALLERSARTPADVEAIAGEIEALEQALR</sequence>
<dbReference type="SMART" id="SM00073">
    <property type="entry name" value="HPT"/>
    <property type="match status" value="1"/>
</dbReference>
<evidence type="ECO:0000313" key="5">
    <source>
        <dbReference type="Proteomes" id="UP000608513"/>
    </source>
</evidence>
<feature type="modified residue" description="Phosphohistidine" evidence="2">
    <location>
        <position position="57"/>
    </location>
</feature>
<dbReference type="AlphaFoldDB" id="A0A923MP14"/>
<comment type="caution">
    <text evidence="4">The sequence shown here is derived from an EMBL/GenBank/DDBJ whole genome shotgun (WGS) entry which is preliminary data.</text>
</comment>